<protein>
    <submittedName>
        <fullName evidence="1">Uncharacterized protein</fullName>
    </submittedName>
</protein>
<keyword evidence="2" id="KW-1185">Reference proteome</keyword>
<dbReference type="EMBL" id="CP061800">
    <property type="protein sequence ID" value="QTA90839.1"/>
    <property type="molecule type" value="Genomic_DNA"/>
</dbReference>
<evidence type="ECO:0000313" key="1">
    <source>
        <dbReference type="EMBL" id="QTA90839.1"/>
    </source>
</evidence>
<sequence length="61" mass="7184">MPCEQQQRNNKYHAISFLISIRKRNPGFFPGMILFFAGKNRVSSPAATFYKKLMVRYLHFS</sequence>
<dbReference type="Proteomes" id="UP000663722">
    <property type="component" value="Chromosome"/>
</dbReference>
<name>A0A975GRC5_9BACT</name>
<dbReference type="AlphaFoldDB" id="A0A975GRC5"/>
<reference evidence="1" key="1">
    <citation type="journal article" date="2021" name="Microb. Physiol.">
        <title>Proteogenomic Insights into the Physiology of Marine, Sulfate-Reducing, Filamentous Desulfonema limicola and Desulfonema magnum.</title>
        <authorList>
            <person name="Schnaars V."/>
            <person name="Wohlbrand L."/>
            <person name="Scheve S."/>
            <person name="Hinrichs C."/>
            <person name="Reinhardt R."/>
            <person name="Rabus R."/>
        </authorList>
    </citation>
    <scope>NUCLEOTIDE SEQUENCE</scope>
    <source>
        <strain evidence="1">4be13</strain>
    </source>
</reference>
<organism evidence="1 2">
    <name type="scientific">Desulfonema magnum</name>
    <dbReference type="NCBI Taxonomy" id="45655"/>
    <lineage>
        <taxon>Bacteria</taxon>
        <taxon>Pseudomonadati</taxon>
        <taxon>Thermodesulfobacteriota</taxon>
        <taxon>Desulfobacteria</taxon>
        <taxon>Desulfobacterales</taxon>
        <taxon>Desulfococcaceae</taxon>
        <taxon>Desulfonema</taxon>
    </lineage>
</organism>
<gene>
    <name evidence="1" type="ORF">dnm_069010</name>
</gene>
<evidence type="ECO:0000313" key="2">
    <source>
        <dbReference type="Proteomes" id="UP000663722"/>
    </source>
</evidence>
<proteinExistence type="predicted"/>
<dbReference type="KEGG" id="dmm:dnm_069010"/>
<accession>A0A975GRC5</accession>